<feature type="compositionally biased region" description="Basic and acidic residues" evidence="1">
    <location>
        <begin position="192"/>
        <end position="201"/>
    </location>
</feature>
<dbReference type="AlphaFoldDB" id="A0AAW0STT9"/>
<evidence type="ECO:0000313" key="2">
    <source>
        <dbReference type="EMBL" id="KAK8377662.1"/>
    </source>
</evidence>
<feature type="region of interest" description="Disordered" evidence="1">
    <location>
        <begin position="1"/>
        <end position="82"/>
    </location>
</feature>
<organism evidence="2 3">
    <name type="scientific">Scylla paramamosain</name>
    <name type="common">Mud crab</name>
    <dbReference type="NCBI Taxonomy" id="85552"/>
    <lineage>
        <taxon>Eukaryota</taxon>
        <taxon>Metazoa</taxon>
        <taxon>Ecdysozoa</taxon>
        <taxon>Arthropoda</taxon>
        <taxon>Crustacea</taxon>
        <taxon>Multicrustacea</taxon>
        <taxon>Malacostraca</taxon>
        <taxon>Eumalacostraca</taxon>
        <taxon>Eucarida</taxon>
        <taxon>Decapoda</taxon>
        <taxon>Pleocyemata</taxon>
        <taxon>Brachyura</taxon>
        <taxon>Eubrachyura</taxon>
        <taxon>Portunoidea</taxon>
        <taxon>Portunidae</taxon>
        <taxon>Portuninae</taxon>
        <taxon>Scylla</taxon>
    </lineage>
</organism>
<protein>
    <submittedName>
        <fullName evidence="2">Uncharacterized protein</fullName>
    </submittedName>
</protein>
<dbReference type="Proteomes" id="UP001487740">
    <property type="component" value="Unassembled WGS sequence"/>
</dbReference>
<name>A0AAW0STT9_SCYPA</name>
<reference evidence="2 3" key="1">
    <citation type="submission" date="2023-03" db="EMBL/GenBank/DDBJ databases">
        <title>High-quality genome of Scylla paramamosain provides insights in environmental adaptation.</title>
        <authorList>
            <person name="Zhang L."/>
        </authorList>
    </citation>
    <scope>NUCLEOTIDE SEQUENCE [LARGE SCALE GENOMIC DNA]</scope>
    <source>
        <strain evidence="2">LZ_2023a</strain>
        <tissue evidence="2">Muscle</tissue>
    </source>
</reference>
<evidence type="ECO:0000313" key="3">
    <source>
        <dbReference type="Proteomes" id="UP001487740"/>
    </source>
</evidence>
<sequence>MRAGGEGRGRRAGPRRRRQGSSRARIQYGGGGLALPGPARPPDPPQDGRPHARLDGANRAASVLPPPDNVRGGGSPPATKSSRRLTAAAAAAPLPWPVSCSLIYTLQYFLYLPELMTEYFLRRTEGRLLGEGRKLLEEAKALVLASLLTKVLPCLGRLQYVSSTSHVVVMNETEIRTERKEEEKEWEEGEGEKDKAVDSESRAVFLGEGREEADTVAVEEEEEGKRAQVKPL</sequence>
<feature type="compositionally biased region" description="Basic residues" evidence="1">
    <location>
        <begin position="10"/>
        <end position="20"/>
    </location>
</feature>
<comment type="caution">
    <text evidence="2">The sequence shown here is derived from an EMBL/GenBank/DDBJ whole genome shotgun (WGS) entry which is preliminary data.</text>
</comment>
<feature type="compositionally biased region" description="Basic and acidic residues" evidence="1">
    <location>
        <begin position="46"/>
        <end position="56"/>
    </location>
</feature>
<keyword evidence="3" id="KW-1185">Reference proteome</keyword>
<gene>
    <name evidence="2" type="ORF">O3P69_013951</name>
</gene>
<dbReference type="EMBL" id="JARAKH010000047">
    <property type="protein sequence ID" value="KAK8377662.1"/>
    <property type="molecule type" value="Genomic_DNA"/>
</dbReference>
<evidence type="ECO:0000256" key="1">
    <source>
        <dbReference type="SAM" id="MobiDB-lite"/>
    </source>
</evidence>
<accession>A0AAW0STT9</accession>
<feature type="region of interest" description="Disordered" evidence="1">
    <location>
        <begin position="177"/>
        <end position="232"/>
    </location>
</feature>
<proteinExistence type="predicted"/>